<dbReference type="OMA" id="RGRKMTW"/>
<comment type="similarity">
    <text evidence="1">Belongs to the protein kinase superfamily. CAMK Ser/Thr protein kinase family. SNF1 subfamily.</text>
</comment>
<sequence length="734" mass="81691">MPAAAVKPAPDDMVAEGEGEAERGMTQWEAAVLGRERLPLSSLKVPRELLRSFPHSKRVGSYLVGKMINKGSFAKVMEGLHIGTGEKVAIKVIDKKKARQDSYVLKNMKREPRIHQMARHPHIVVLLETLETENSYYMAMELCAGGDLMDRICERKRLEEREVRRYTRQIFSAVDHLHKHGIVHRDLKIENFLLDEHNNIKIVDFGLSNTLKAESLSLELLNTQCGSPAYAAPELLGRRKYGPKVDVWSVGVSVFAMLTGSLPFTIEPFNIKRLHQKMVSGEIGSIPSDVSKGATAFVLSLLEPDPDKRPSVRAAMEDRWINEGYAKKPLHTKYPNFEDLNSSMLAYMTETLGYSLPDVIHTLTNNRPSAIMASYHLLLNKLSRSKRGVKASKVHTSLPNTRKRMFTGRSTKRTQRTIHLLHLYLRFLAVPPPRYLPAFPPPPGSPLRMGLLMRSSLSPWTPKRCCSLKVMLYSKDKQKLQDSAMCDLPSRICVPVSVFGDRELAHLSPPKSAASQLCDSAPCQVLLPAEPLRGSSTSRPVRHTHLLRTTQSDGAADPGSDCFQDIRRQEGHSHHLSSEKNDAIPRIFLEADAHNAHPSDRYHLGAKERTQTSPSAALPRLRNAGLKDGRSSKMTWVGLTRRGPPGLLVNGSKPPALPSQRQHTFVIKGLKQERAKRKDLAAAAAGGGMNGAKKNSVQLRSSLQRQVGDLNLPLLPAPLQGKTDRKNQLHSMDI</sequence>
<feature type="domain" description="Protein kinase" evidence="11">
    <location>
        <begin position="62"/>
        <end position="321"/>
    </location>
</feature>
<dbReference type="Ensembl" id="ENSMMOT00000002182.1">
    <property type="protein sequence ID" value="ENSMMOP00000002145.1"/>
    <property type="gene ID" value="ENSMMOG00000001767.1"/>
</dbReference>
<dbReference type="InterPro" id="IPR008271">
    <property type="entry name" value="Ser/Thr_kinase_AS"/>
</dbReference>
<name>A0A3Q4ADT8_MOLML</name>
<dbReference type="InterPro" id="IPR000719">
    <property type="entry name" value="Prot_kinase_dom"/>
</dbReference>
<feature type="region of interest" description="Disordered" evidence="10">
    <location>
        <begin position="1"/>
        <end position="21"/>
    </location>
</feature>
<dbReference type="SUPFAM" id="SSF56112">
    <property type="entry name" value="Protein kinase-like (PK-like)"/>
    <property type="match status" value="1"/>
</dbReference>
<evidence type="ECO:0000256" key="10">
    <source>
        <dbReference type="SAM" id="MobiDB-lite"/>
    </source>
</evidence>
<evidence type="ECO:0000256" key="2">
    <source>
        <dbReference type="ARBA" id="ARBA00012513"/>
    </source>
</evidence>
<evidence type="ECO:0000256" key="1">
    <source>
        <dbReference type="ARBA" id="ARBA00006234"/>
    </source>
</evidence>
<comment type="catalytic activity">
    <reaction evidence="9">
        <text>L-seryl-[protein] + ATP = O-phospho-L-seryl-[protein] + ADP + H(+)</text>
        <dbReference type="Rhea" id="RHEA:17989"/>
        <dbReference type="Rhea" id="RHEA-COMP:9863"/>
        <dbReference type="Rhea" id="RHEA-COMP:11604"/>
        <dbReference type="ChEBI" id="CHEBI:15378"/>
        <dbReference type="ChEBI" id="CHEBI:29999"/>
        <dbReference type="ChEBI" id="CHEBI:30616"/>
        <dbReference type="ChEBI" id="CHEBI:83421"/>
        <dbReference type="ChEBI" id="CHEBI:456216"/>
        <dbReference type="EC" id="2.7.11.1"/>
    </reaction>
</comment>
<evidence type="ECO:0000256" key="4">
    <source>
        <dbReference type="ARBA" id="ARBA00022679"/>
    </source>
</evidence>
<organism evidence="12 13">
    <name type="scientific">Mola mola</name>
    <name type="common">Ocean sunfish</name>
    <name type="synonym">Tetraodon mola</name>
    <dbReference type="NCBI Taxonomy" id="94237"/>
    <lineage>
        <taxon>Eukaryota</taxon>
        <taxon>Metazoa</taxon>
        <taxon>Chordata</taxon>
        <taxon>Craniata</taxon>
        <taxon>Vertebrata</taxon>
        <taxon>Euteleostomi</taxon>
        <taxon>Actinopterygii</taxon>
        <taxon>Neopterygii</taxon>
        <taxon>Teleostei</taxon>
        <taxon>Neoteleostei</taxon>
        <taxon>Acanthomorphata</taxon>
        <taxon>Eupercaria</taxon>
        <taxon>Tetraodontiformes</taxon>
        <taxon>Molidae</taxon>
        <taxon>Mola</taxon>
    </lineage>
</organism>
<dbReference type="Proteomes" id="UP000261620">
    <property type="component" value="Unplaced"/>
</dbReference>
<dbReference type="AlphaFoldDB" id="A0A3Q4ADT8"/>
<accession>A0A3Q4ADT8</accession>
<feature type="compositionally biased region" description="Basic and acidic residues" evidence="10">
    <location>
        <begin position="722"/>
        <end position="734"/>
    </location>
</feature>
<evidence type="ECO:0000256" key="7">
    <source>
        <dbReference type="ARBA" id="ARBA00022840"/>
    </source>
</evidence>
<dbReference type="PROSITE" id="PS50011">
    <property type="entry name" value="PROTEIN_KINASE_DOM"/>
    <property type="match status" value="1"/>
</dbReference>
<dbReference type="InterPro" id="IPR011009">
    <property type="entry name" value="Kinase-like_dom_sf"/>
</dbReference>
<evidence type="ECO:0000313" key="12">
    <source>
        <dbReference type="Ensembl" id="ENSMMOP00000002145.1"/>
    </source>
</evidence>
<dbReference type="PROSITE" id="PS00108">
    <property type="entry name" value="PROTEIN_KINASE_ST"/>
    <property type="match status" value="1"/>
</dbReference>
<evidence type="ECO:0000313" key="13">
    <source>
        <dbReference type="Proteomes" id="UP000261620"/>
    </source>
</evidence>
<dbReference type="GO" id="GO:0005524">
    <property type="term" value="F:ATP binding"/>
    <property type="evidence" value="ECO:0007669"/>
    <property type="project" value="UniProtKB-KW"/>
</dbReference>
<dbReference type="FunFam" id="1.10.510.10:FF:000391">
    <property type="entry name" value="Hormonally up-regulated neu tumor-associated kinase"/>
    <property type="match status" value="1"/>
</dbReference>
<keyword evidence="5" id="KW-0547">Nucleotide-binding</keyword>
<dbReference type="PANTHER" id="PTHR24346:SF101">
    <property type="entry name" value="PROTEIN KINASE DOMAIN-CONTAINING PROTEIN"/>
    <property type="match status" value="1"/>
</dbReference>
<feature type="region of interest" description="Disordered" evidence="10">
    <location>
        <begin position="606"/>
        <end position="629"/>
    </location>
</feature>
<feature type="region of interest" description="Disordered" evidence="10">
    <location>
        <begin position="714"/>
        <end position="734"/>
    </location>
</feature>
<proteinExistence type="inferred from homology"/>
<dbReference type="GO" id="GO:0005737">
    <property type="term" value="C:cytoplasm"/>
    <property type="evidence" value="ECO:0007669"/>
    <property type="project" value="TreeGrafter"/>
</dbReference>
<keyword evidence="7" id="KW-0067">ATP-binding</keyword>
<dbReference type="EC" id="2.7.11.1" evidence="2"/>
<keyword evidence="4" id="KW-0808">Transferase</keyword>
<dbReference type="GO" id="GO:0035556">
    <property type="term" value="P:intracellular signal transduction"/>
    <property type="evidence" value="ECO:0007669"/>
    <property type="project" value="TreeGrafter"/>
</dbReference>
<dbReference type="Pfam" id="PF00069">
    <property type="entry name" value="Pkinase"/>
    <property type="match status" value="1"/>
</dbReference>
<keyword evidence="13" id="KW-1185">Reference proteome</keyword>
<protein>
    <recommendedName>
        <fullName evidence="2">non-specific serine/threonine protein kinase</fullName>
        <ecNumber evidence="2">2.7.11.1</ecNumber>
    </recommendedName>
</protein>
<dbReference type="PANTHER" id="PTHR24346">
    <property type="entry name" value="MAP/MICROTUBULE AFFINITY-REGULATING KINASE"/>
    <property type="match status" value="1"/>
</dbReference>
<keyword evidence="3" id="KW-0723">Serine/threonine-protein kinase</keyword>
<keyword evidence="6" id="KW-0418">Kinase</keyword>
<comment type="catalytic activity">
    <reaction evidence="8">
        <text>L-threonyl-[protein] + ATP = O-phospho-L-threonyl-[protein] + ADP + H(+)</text>
        <dbReference type="Rhea" id="RHEA:46608"/>
        <dbReference type="Rhea" id="RHEA-COMP:11060"/>
        <dbReference type="Rhea" id="RHEA-COMP:11605"/>
        <dbReference type="ChEBI" id="CHEBI:15378"/>
        <dbReference type="ChEBI" id="CHEBI:30013"/>
        <dbReference type="ChEBI" id="CHEBI:30616"/>
        <dbReference type="ChEBI" id="CHEBI:61977"/>
        <dbReference type="ChEBI" id="CHEBI:456216"/>
        <dbReference type="EC" id="2.7.11.1"/>
    </reaction>
</comment>
<evidence type="ECO:0000259" key="11">
    <source>
        <dbReference type="PROSITE" id="PS50011"/>
    </source>
</evidence>
<dbReference type="SMART" id="SM00220">
    <property type="entry name" value="S_TKc"/>
    <property type="match status" value="1"/>
</dbReference>
<dbReference type="Gene3D" id="1.10.510.10">
    <property type="entry name" value="Transferase(Phosphotransferase) domain 1"/>
    <property type="match status" value="1"/>
</dbReference>
<evidence type="ECO:0000256" key="6">
    <source>
        <dbReference type="ARBA" id="ARBA00022777"/>
    </source>
</evidence>
<evidence type="ECO:0000256" key="8">
    <source>
        <dbReference type="ARBA" id="ARBA00047899"/>
    </source>
</evidence>
<reference evidence="12" key="2">
    <citation type="submission" date="2025-09" db="UniProtKB">
        <authorList>
            <consortium name="Ensembl"/>
        </authorList>
    </citation>
    <scope>IDENTIFICATION</scope>
</reference>
<evidence type="ECO:0000256" key="5">
    <source>
        <dbReference type="ARBA" id="ARBA00022741"/>
    </source>
</evidence>
<evidence type="ECO:0000256" key="9">
    <source>
        <dbReference type="ARBA" id="ARBA00048679"/>
    </source>
</evidence>
<evidence type="ECO:0000256" key="3">
    <source>
        <dbReference type="ARBA" id="ARBA00022527"/>
    </source>
</evidence>
<dbReference type="STRING" id="94237.ENSMMOP00000002145"/>
<reference evidence="12" key="1">
    <citation type="submission" date="2025-08" db="UniProtKB">
        <authorList>
            <consortium name="Ensembl"/>
        </authorList>
    </citation>
    <scope>IDENTIFICATION</scope>
</reference>
<dbReference type="GO" id="GO:0004674">
    <property type="term" value="F:protein serine/threonine kinase activity"/>
    <property type="evidence" value="ECO:0007669"/>
    <property type="project" value="UniProtKB-KW"/>
</dbReference>